<dbReference type="Gene3D" id="3.40.50.150">
    <property type="entry name" value="Vaccinia Virus protein VP39"/>
    <property type="match status" value="1"/>
</dbReference>
<reference evidence="1 2" key="1">
    <citation type="submission" date="2016-01" db="EMBL/GenBank/DDBJ databases">
        <title>Amycolatopsis coloradensis genome sequencing and assembly.</title>
        <authorList>
            <person name="Mayilraj S."/>
        </authorList>
    </citation>
    <scope>NUCLEOTIDE SEQUENCE [LARGE SCALE GENOMIC DNA]</scope>
    <source>
        <strain evidence="1 2">DSM 44225</strain>
    </source>
</reference>
<evidence type="ECO:0000313" key="2">
    <source>
        <dbReference type="Proteomes" id="UP000187486"/>
    </source>
</evidence>
<keyword evidence="1" id="KW-0808">Transferase</keyword>
<proteinExistence type="predicted"/>
<dbReference type="EMBL" id="MQUQ01000013">
    <property type="protein sequence ID" value="OLZ48898.1"/>
    <property type="molecule type" value="Genomic_DNA"/>
</dbReference>
<dbReference type="STRING" id="76021.BS329_23755"/>
<evidence type="ECO:0000313" key="1">
    <source>
        <dbReference type="EMBL" id="OLZ48898.1"/>
    </source>
</evidence>
<gene>
    <name evidence="1" type="ORF">BS329_23755</name>
</gene>
<dbReference type="AlphaFoldDB" id="A0A1R0KP30"/>
<dbReference type="GO" id="GO:0032259">
    <property type="term" value="P:methylation"/>
    <property type="evidence" value="ECO:0007669"/>
    <property type="project" value="UniProtKB-KW"/>
</dbReference>
<dbReference type="InterPro" id="IPR029063">
    <property type="entry name" value="SAM-dependent_MTases_sf"/>
</dbReference>
<dbReference type="GO" id="GO:0008168">
    <property type="term" value="F:methyltransferase activity"/>
    <property type="evidence" value="ECO:0007669"/>
    <property type="project" value="UniProtKB-KW"/>
</dbReference>
<dbReference type="SUPFAM" id="SSF53335">
    <property type="entry name" value="S-adenosyl-L-methionine-dependent methyltransferases"/>
    <property type="match status" value="1"/>
</dbReference>
<organism evidence="1 2">
    <name type="scientific">Amycolatopsis coloradensis</name>
    <dbReference type="NCBI Taxonomy" id="76021"/>
    <lineage>
        <taxon>Bacteria</taxon>
        <taxon>Bacillati</taxon>
        <taxon>Actinomycetota</taxon>
        <taxon>Actinomycetes</taxon>
        <taxon>Pseudonocardiales</taxon>
        <taxon>Pseudonocardiaceae</taxon>
        <taxon>Amycolatopsis</taxon>
    </lineage>
</organism>
<protein>
    <submittedName>
        <fullName evidence="1">DNA methyltransferase</fullName>
    </submittedName>
</protein>
<keyword evidence="1" id="KW-0489">Methyltransferase</keyword>
<comment type="caution">
    <text evidence="1">The sequence shown here is derived from an EMBL/GenBank/DDBJ whole genome shotgun (WGS) entry which is preliminary data.</text>
</comment>
<name>A0A1R0KP30_9PSEU</name>
<sequence length="87" mass="8926">MPERHTHAVDPLRFVATEGPVIGSLCTGVAGLDLGVAAVLGGRIAWYCEVDPHAAAILAARLPGVPNLGDLRAVDFTSVAPVEVLTA</sequence>
<keyword evidence="2" id="KW-1185">Reference proteome</keyword>
<feature type="non-terminal residue" evidence="1">
    <location>
        <position position="87"/>
    </location>
</feature>
<dbReference type="Proteomes" id="UP000187486">
    <property type="component" value="Unassembled WGS sequence"/>
</dbReference>
<accession>A0A1R0KP30</accession>